<feature type="compositionally biased region" description="Basic and acidic residues" evidence="1">
    <location>
        <begin position="22"/>
        <end position="41"/>
    </location>
</feature>
<evidence type="ECO:0000256" key="1">
    <source>
        <dbReference type="SAM" id="MobiDB-lite"/>
    </source>
</evidence>
<evidence type="ECO:0000313" key="2">
    <source>
        <dbReference type="EMBL" id="OPJ72075.1"/>
    </source>
</evidence>
<dbReference type="AlphaFoldDB" id="A0A1V4JJ40"/>
<name>A0A1V4JJ40_PATFA</name>
<gene>
    <name evidence="2" type="ORF">AV530_009383</name>
</gene>
<feature type="compositionally biased region" description="Polar residues" evidence="1">
    <location>
        <begin position="10"/>
        <end position="21"/>
    </location>
</feature>
<reference evidence="2 3" key="1">
    <citation type="submission" date="2016-02" db="EMBL/GenBank/DDBJ databases">
        <title>Band-tailed pigeon sequencing and assembly.</title>
        <authorList>
            <person name="Soares A.E."/>
            <person name="Novak B.J."/>
            <person name="Rice E.S."/>
            <person name="O'Connell B."/>
            <person name="Chang D."/>
            <person name="Weber S."/>
            <person name="Shapiro B."/>
        </authorList>
    </citation>
    <scope>NUCLEOTIDE SEQUENCE [LARGE SCALE GENOMIC DNA]</scope>
    <source>
        <strain evidence="2">BTP2013</strain>
        <tissue evidence="2">Blood</tissue>
    </source>
</reference>
<organism evidence="2 3">
    <name type="scientific">Patagioenas fasciata monilis</name>
    <dbReference type="NCBI Taxonomy" id="372326"/>
    <lineage>
        <taxon>Eukaryota</taxon>
        <taxon>Metazoa</taxon>
        <taxon>Chordata</taxon>
        <taxon>Craniata</taxon>
        <taxon>Vertebrata</taxon>
        <taxon>Euteleostomi</taxon>
        <taxon>Archelosauria</taxon>
        <taxon>Archosauria</taxon>
        <taxon>Dinosauria</taxon>
        <taxon>Saurischia</taxon>
        <taxon>Theropoda</taxon>
        <taxon>Coelurosauria</taxon>
        <taxon>Aves</taxon>
        <taxon>Neognathae</taxon>
        <taxon>Neoaves</taxon>
        <taxon>Columbimorphae</taxon>
        <taxon>Columbiformes</taxon>
        <taxon>Columbidae</taxon>
        <taxon>Patagioenas</taxon>
    </lineage>
</organism>
<accession>A0A1V4JJ40</accession>
<feature type="region of interest" description="Disordered" evidence="1">
    <location>
        <begin position="57"/>
        <end position="76"/>
    </location>
</feature>
<comment type="caution">
    <text evidence="2">The sequence shown here is derived from an EMBL/GenBank/DDBJ whole genome shotgun (WGS) entry which is preliminary data.</text>
</comment>
<dbReference type="EMBL" id="LSYS01007300">
    <property type="protein sequence ID" value="OPJ72075.1"/>
    <property type="molecule type" value="Genomic_DNA"/>
</dbReference>
<sequence length="88" mass="9795">MPFHLELGHQTLSPSPGTPSGRSKEEGVKELKFSDGKRTEDQTSSLVTSRCWDAAAPQPSRQFHPSVGRGGRSSSRLPHLSVWRHWCK</sequence>
<keyword evidence="3" id="KW-1185">Reference proteome</keyword>
<evidence type="ECO:0000313" key="3">
    <source>
        <dbReference type="Proteomes" id="UP000190648"/>
    </source>
</evidence>
<proteinExistence type="predicted"/>
<dbReference type="Proteomes" id="UP000190648">
    <property type="component" value="Unassembled WGS sequence"/>
</dbReference>
<feature type="region of interest" description="Disordered" evidence="1">
    <location>
        <begin position="1"/>
        <end position="48"/>
    </location>
</feature>
<protein>
    <submittedName>
        <fullName evidence="2">Uncharacterized protein</fullName>
    </submittedName>
</protein>